<accession>A0A9N9D729</accession>
<protein>
    <submittedName>
        <fullName evidence="2">5306_t:CDS:1</fullName>
    </submittedName>
</protein>
<reference evidence="2" key="1">
    <citation type="submission" date="2021-06" db="EMBL/GenBank/DDBJ databases">
        <authorList>
            <person name="Kallberg Y."/>
            <person name="Tangrot J."/>
            <person name="Rosling A."/>
        </authorList>
    </citation>
    <scope>NUCLEOTIDE SEQUENCE</scope>
    <source>
        <strain evidence="2">87-6 pot B 2015</strain>
    </source>
</reference>
<evidence type="ECO:0000313" key="2">
    <source>
        <dbReference type="EMBL" id="CAG8629302.1"/>
    </source>
</evidence>
<dbReference type="Proteomes" id="UP000789375">
    <property type="component" value="Unassembled WGS sequence"/>
</dbReference>
<evidence type="ECO:0000256" key="1">
    <source>
        <dbReference type="SAM" id="SignalP"/>
    </source>
</evidence>
<feature type="chain" id="PRO_5040142398" evidence="1">
    <location>
        <begin position="25"/>
        <end position="119"/>
    </location>
</feature>
<dbReference type="AlphaFoldDB" id="A0A9N9D729"/>
<feature type="signal peptide" evidence="1">
    <location>
        <begin position="1"/>
        <end position="24"/>
    </location>
</feature>
<comment type="caution">
    <text evidence="2">The sequence shown here is derived from an EMBL/GenBank/DDBJ whole genome shotgun (WGS) entry which is preliminary data.</text>
</comment>
<proteinExistence type="predicted"/>
<organism evidence="2 3">
    <name type="scientific">Funneliformis mosseae</name>
    <name type="common">Endomycorrhizal fungus</name>
    <name type="synonym">Glomus mosseae</name>
    <dbReference type="NCBI Taxonomy" id="27381"/>
    <lineage>
        <taxon>Eukaryota</taxon>
        <taxon>Fungi</taxon>
        <taxon>Fungi incertae sedis</taxon>
        <taxon>Mucoromycota</taxon>
        <taxon>Glomeromycotina</taxon>
        <taxon>Glomeromycetes</taxon>
        <taxon>Glomerales</taxon>
        <taxon>Glomeraceae</taxon>
        <taxon>Funneliformis</taxon>
    </lineage>
</organism>
<name>A0A9N9D729_FUNMO</name>
<keyword evidence="1" id="KW-0732">Signal</keyword>
<gene>
    <name evidence="2" type="ORF">FMOSSE_LOCUS10401</name>
</gene>
<evidence type="ECO:0000313" key="3">
    <source>
        <dbReference type="Proteomes" id="UP000789375"/>
    </source>
</evidence>
<sequence length="119" mass="13172">MKFSTLIAIIFGLLTSMALTLIEADHTVWIHNKVSAGTTTTVTASTVNGGDGRFADGSEIAHKGYSVNIPDRVKKYYLGFNVAGSFEHDKWRGPFNNDGDKCFHFHGVLENWEIFDCTV</sequence>
<keyword evidence="3" id="KW-1185">Reference proteome</keyword>
<dbReference type="EMBL" id="CAJVPP010003437">
    <property type="protein sequence ID" value="CAG8629302.1"/>
    <property type="molecule type" value="Genomic_DNA"/>
</dbReference>